<proteinExistence type="inferred from homology"/>
<dbReference type="PANTHER" id="PTHR12064">
    <property type="entry name" value="METAL TRANSPORTER CNNM"/>
    <property type="match status" value="1"/>
</dbReference>
<evidence type="ECO:0000256" key="1">
    <source>
        <dbReference type="ARBA" id="ARBA00004141"/>
    </source>
</evidence>
<dbReference type="InterPro" id="IPR044751">
    <property type="entry name" value="Ion_transp-like_CBS"/>
</dbReference>
<dbReference type="InterPro" id="IPR046342">
    <property type="entry name" value="CBS_dom_sf"/>
</dbReference>
<dbReference type="FunFam" id="3.10.580.10:FF:000006">
    <property type="entry name" value="DUF21 and CBS domain protein"/>
    <property type="match status" value="1"/>
</dbReference>
<dbReference type="AlphaFoldDB" id="A0A2B4SY34"/>
<keyword evidence="14" id="KW-1185">Reference proteome</keyword>
<sequence length="439" mass="49537">MGFLCVRKDEESLMCNGTQYDPHEEALNYKDELFWVYLGVYIALVLFAGLMSGLTMGLLSLDILSLKVLQRGGKPLEKKHAAKILPLVEKHHLLLVTLLLANAAAVESMPIFMDRISSPVIAICVSVTAVLFFGEVVPQALCTRYGLAIGATLAPMVKLLMLLLFVIAWPISKLLDFLLGHEHSTFFRRAELRELVDLHRESTDANEDPLRDDEVMIIQGALEMRNKTVADKYTPLENVFMLDANCKLDHDTMTQISGKGHSRVPVYEGNKENIVGLLFVKSLIMLDPDEATPIKDVYKARSFLRSSTTEPLFDLLDKFQTGKSTYVPLVFDFVSKVKQHFRGIDRVVGIITLEDVLELLIQEEIWDEADISCTRHRSDVKRKVSLARAKMSRMKSVDADRSRRPLSPDFQPPEEAPRRTQDSSSDTQPLLGDSREEQF</sequence>
<comment type="similarity">
    <text evidence="2">Belongs to the ACDP family.</text>
</comment>
<dbReference type="PROSITE" id="PS51371">
    <property type="entry name" value="CBS"/>
    <property type="match status" value="1"/>
</dbReference>
<evidence type="ECO:0000256" key="5">
    <source>
        <dbReference type="ARBA" id="ARBA00022989"/>
    </source>
</evidence>
<feature type="region of interest" description="Disordered" evidence="9">
    <location>
        <begin position="391"/>
        <end position="439"/>
    </location>
</feature>
<dbReference type="InterPro" id="IPR000644">
    <property type="entry name" value="CBS_dom"/>
</dbReference>
<gene>
    <name evidence="13" type="primary">CBSDUF6</name>
    <name evidence="13" type="ORF">AWC38_SpisGene1397</name>
</gene>
<dbReference type="GO" id="GO:0040018">
    <property type="term" value="P:positive regulation of multicellular organism growth"/>
    <property type="evidence" value="ECO:0007669"/>
    <property type="project" value="UniProtKB-ARBA"/>
</dbReference>
<dbReference type="InterPro" id="IPR045095">
    <property type="entry name" value="ACDP"/>
</dbReference>
<dbReference type="PANTHER" id="PTHR12064:SF97">
    <property type="entry name" value="METAL TRANSPORTER CNNM-5"/>
    <property type="match status" value="1"/>
</dbReference>
<dbReference type="Proteomes" id="UP000225706">
    <property type="component" value="Unassembled WGS sequence"/>
</dbReference>
<evidence type="ECO:0000313" key="14">
    <source>
        <dbReference type="Proteomes" id="UP000225706"/>
    </source>
</evidence>
<keyword evidence="6 8" id="KW-0472">Membrane</keyword>
<keyword evidence="3 8" id="KW-0812">Transmembrane</keyword>
<evidence type="ECO:0000313" key="13">
    <source>
        <dbReference type="EMBL" id="PFX33790.1"/>
    </source>
</evidence>
<comment type="caution">
    <text evidence="13">The sequence shown here is derived from an EMBL/GenBank/DDBJ whole genome shotgun (WGS) entry which is preliminary data.</text>
</comment>
<feature type="transmembrane region" description="Helical" evidence="10">
    <location>
        <begin position="145"/>
        <end position="169"/>
    </location>
</feature>
<name>A0A2B4SY34_STYPI</name>
<evidence type="ECO:0000256" key="6">
    <source>
        <dbReference type="ARBA" id="ARBA00023136"/>
    </source>
</evidence>
<evidence type="ECO:0000256" key="3">
    <source>
        <dbReference type="ARBA" id="ARBA00022692"/>
    </source>
</evidence>
<keyword evidence="5 8" id="KW-1133">Transmembrane helix</keyword>
<dbReference type="GO" id="GO:0008340">
    <property type="term" value="P:determination of adult lifespan"/>
    <property type="evidence" value="ECO:0007669"/>
    <property type="project" value="UniProtKB-ARBA"/>
</dbReference>
<dbReference type="GO" id="GO:0005737">
    <property type="term" value="C:cytoplasm"/>
    <property type="evidence" value="ECO:0007669"/>
    <property type="project" value="TreeGrafter"/>
</dbReference>
<feature type="transmembrane region" description="Helical" evidence="10">
    <location>
        <begin position="34"/>
        <end position="61"/>
    </location>
</feature>
<feature type="domain" description="CNNM transmembrane" evidence="12">
    <location>
        <begin position="30"/>
        <end position="214"/>
    </location>
</feature>
<dbReference type="STRING" id="50429.A0A2B4SY34"/>
<feature type="domain" description="CBS" evidence="11">
    <location>
        <begin position="299"/>
        <end position="368"/>
    </location>
</feature>
<accession>A0A2B4SY34</accession>
<dbReference type="OrthoDB" id="5353557at2759"/>
<dbReference type="PROSITE" id="PS51846">
    <property type="entry name" value="CNNM"/>
    <property type="match status" value="1"/>
</dbReference>
<dbReference type="EMBL" id="LSMT01000009">
    <property type="protein sequence ID" value="PFX33790.1"/>
    <property type="molecule type" value="Genomic_DNA"/>
</dbReference>
<dbReference type="GO" id="GO:1905941">
    <property type="term" value="P:positive regulation of gonad development"/>
    <property type="evidence" value="ECO:0007669"/>
    <property type="project" value="UniProtKB-ARBA"/>
</dbReference>
<dbReference type="SUPFAM" id="SSF54631">
    <property type="entry name" value="CBS-domain pair"/>
    <property type="match status" value="1"/>
</dbReference>
<evidence type="ECO:0000256" key="7">
    <source>
        <dbReference type="PROSITE-ProRule" id="PRU00703"/>
    </source>
</evidence>
<evidence type="ECO:0000256" key="4">
    <source>
        <dbReference type="ARBA" id="ARBA00022737"/>
    </source>
</evidence>
<dbReference type="Gene3D" id="3.10.580.10">
    <property type="entry name" value="CBS-domain"/>
    <property type="match status" value="1"/>
</dbReference>
<evidence type="ECO:0000256" key="2">
    <source>
        <dbReference type="ARBA" id="ARBA00010484"/>
    </source>
</evidence>
<evidence type="ECO:0000259" key="12">
    <source>
        <dbReference type="PROSITE" id="PS51846"/>
    </source>
</evidence>
<keyword evidence="4" id="KW-0677">Repeat</keyword>
<dbReference type="GO" id="GO:0010960">
    <property type="term" value="P:magnesium ion homeostasis"/>
    <property type="evidence" value="ECO:0007669"/>
    <property type="project" value="InterPro"/>
</dbReference>
<protein>
    <submittedName>
        <fullName evidence="13">DUF21 domain-containing protein</fullName>
    </submittedName>
</protein>
<comment type="subcellular location">
    <subcellularLocation>
        <location evidence="1">Membrane</location>
        <topology evidence="1">Multi-pass membrane protein</topology>
    </subcellularLocation>
</comment>
<evidence type="ECO:0000259" key="11">
    <source>
        <dbReference type="PROSITE" id="PS51371"/>
    </source>
</evidence>
<evidence type="ECO:0000256" key="10">
    <source>
        <dbReference type="SAM" id="Phobius"/>
    </source>
</evidence>
<evidence type="ECO:0000256" key="8">
    <source>
        <dbReference type="PROSITE-ProRule" id="PRU01193"/>
    </source>
</evidence>
<keyword evidence="7" id="KW-0129">CBS domain</keyword>
<dbReference type="GO" id="GO:0030026">
    <property type="term" value="P:intracellular manganese ion homeostasis"/>
    <property type="evidence" value="ECO:0007669"/>
    <property type="project" value="TreeGrafter"/>
</dbReference>
<dbReference type="GO" id="GO:0032026">
    <property type="term" value="P:response to magnesium ion"/>
    <property type="evidence" value="ECO:0007669"/>
    <property type="project" value="UniProtKB-ARBA"/>
</dbReference>
<reference evidence="14" key="1">
    <citation type="journal article" date="2017" name="bioRxiv">
        <title>Comparative analysis of the genomes of Stylophora pistillata and Acropora digitifera provides evidence for extensive differences between species of corals.</title>
        <authorList>
            <person name="Voolstra C.R."/>
            <person name="Li Y."/>
            <person name="Liew Y.J."/>
            <person name="Baumgarten S."/>
            <person name="Zoccola D."/>
            <person name="Flot J.-F."/>
            <person name="Tambutte S."/>
            <person name="Allemand D."/>
            <person name="Aranda M."/>
        </authorList>
    </citation>
    <scope>NUCLEOTIDE SEQUENCE [LARGE SCALE GENOMIC DNA]</scope>
</reference>
<evidence type="ECO:0000256" key="9">
    <source>
        <dbReference type="SAM" id="MobiDB-lite"/>
    </source>
</evidence>
<feature type="transmembrane region" description="Helical" evidence="10">
    <location>
        <begin position="119"/>
        <end position="138"/>
    </location>
</feature>
<dbReference type="InterPro" id="IPR002550">
    <property type="entry name" value="CNNM"/>
</dbReference>
<dbReference type="GO" id="GO:0016020">
    <property type="term" value="C:membrane"/>
    <property type="evidence" value="ECO:0007669"/>
    <property type="project" value="UniProtKB-SubCell"/>
</dbReference>
<organism evidence="13 14">
    <name type="scientific">Stylophora pistillata</name>
    <name type="common">Smooth cauliflower coral</name>
    <dbReference type="NCBI Taxonomy" id="50429"/>
    <lineage>
        <taxon>Eukaryota</taxon>
        <taxon>Metazoa</taxon>
        <taxon>Cnidaria</taxon>
        <taxon>Anthozoa</taxon>
        <taxon>Hexacorallia</taxon>
        <taxon>Scleractinia</taxon>
        <taxon>Astrocoeniina</taxon>
        <taxon>Pocilloporidae</taxon>
        <taxon>Stylophora</taxon>
    </lineage>
</organism>
<dbReference type="Pfam" id="PF01595">
    <property type="entry name" value="CNNM"/>
    <property type="match status" value="1"/>
</dbReference>
<dbReference type="CDD" id="cd04590">
    <property type="entry name" value="CBS_pair_CorC_HlyC_assoc"/>
    <property type="match status" value="1"/>
</dbReference>